<dbReference type="AlphaFoldDB" id="A0A6P1ZHW4"/>
<reference evidence="1 2" key="1">
    <citation type="submission" date="2018-06" db="EMBL/GenBank/DDBJ databases">
        <title>Complete genome of Desulfovibrio marinus P48SEP.</title>
        <authorList>
            <person name="Crispim J.S."/>
            <person name="Vidigal P.M.P."/>
            <person name="Silva L.C.F."/>
            <person name="Araujo L.C."/>
            <person name="Laguardia C.N."/>
            <person name="Dias R.S."/>
            <person name="Sousa M.P."/>
            <person name="Paula S.O."/>
            <person name="Silva C."/>
        </authorList>
    </citation>
    <scope>NUCLEOTIDE SEQUENCE [LARGE SCALE GENOMIC DNA]</scope>
    <source>
        <strain evidence="1 2">P48SEP</strain>
    </source>
</reference>
<organism evidence="1 2">
    <name type="scientific">Oceanidesulfovibrio marinus</name>
    <dbReference type="NCBI Taxonomy" id="370038"/>
    <lineage>
        <taxon>Bacteria</taxon>
        <taxon>Pseudomonadati</taxon>
        <taxon>Thermodesulfobacteriota</taxon>
        <taxon>Desulfovibrionia</taxon>
        <taxon>Desulfovibrionales</taxon>
        <taxon>Desulfovibrionaceae</taxon>
        <taxon>Oceanidesulfovibrio</taxon>
    </lineage>
</organism>
<dbReference type="EMBL" id="QMIF01000004">
    <property type="protein sequence ID" value="TVM34614.1"/>
    <property type="molecule type" value="Genomic_DNA"/>
</dbReference>
<evidence type="ECO:0000313" key="1">
    <source>
        <dbReference type="EMBL" id="TVM34614.1"/>
    </source>
</evidence>
<evidence type="ECO:0000313" key="2">
    <source>
        <dbReference type="Proteomes" id="UP000434052"/>
    </source>
</evidence>
<proteinExistence type="predicted"/>
<gene>
    <name evidence="1" type="ORF">DQK91_08565</name>
</gene>
<name>A0A6P1ZHW4_9BACT</name>
<dbReference type="Proteomes" id="UP000434052">
    <property type="component" value="Unassembled WGS sequence"/>
</dbReference>
<sequence length="150" mass="16467">MIFCTDSDLTAVAADVRHLVPAELDDWSVQRALAEEAVLRDLSRVWYGPAARARGIDPAAVPLDPSRLTSADIKPLAVLKSLEVVYGYLAKPGSREADGFERSADRYHRRYGEELNNIATAGLAYDWDASGVIETGETPTPRTPRRLARS</sequence>
<dbReference type="RefSeq" id="WP_144304934.1">
    <property type="nucleotide sequence ID" value="NZ_QMIF01000004.1"/>
</dbReference>
<accession>A0A6P1ZHW4</accession>
<protein>
    <submittedName>
        <fullName evidence="1">Uncharacterized protein</fullName>
    </submittedName>
</protein>
<comment type="caution">
    <text evidence="1">The sequence shown here is derived from an EMBL/GenBank/DDBJ whole genome shotgun (WGS) entry which is preliminary data.</text>
</comment>
<dbReference type="OrthoDB" id="9832438at2"/>